<dbReference type="AlphaFoldDB" id="A0A644ZYY4"/>
<comment type="caution">
    <text evidence="1">The sequence shown here is derived from an EMBL/GenBank/DDBJ whole genome shotgun (WGS) entry which is preliminary data.</text>
</comment>
<organism evidence="1">
    <name type="scientific">bioreactor metagenome</name>
    <dbReference type="NCBI Taxonomy" id="1076179"/>
    <lineage>
        <taxon>unclassified sequences</taxon>
        <taxon>metagenomes</taxon>
        <taxon>ecological metagenomes</taxon>
    </lineage>
</organism>
<evidence type="ECO:0000313" key="1">
    <source>
        <dbReference type="EMBL" id="MPM46052.1"/>
    </source>
</evidence>
<protein>
    <submittedName>
        <fullName evidence="1">Uncharacterized protein</fullName>
    </submittedName>
</protein>
<proteinExistence type="predicted"/>
<sequence>MTDTAAGAAHCEGRTDDQRIPDFRREAKCLVDGVDDVALRNRLMQFRHQLTEQITVFGLLDGSQFRAKQLDLVLLQNAGFIQFHRHVQTGLAAQCRQ</sequence>
<dbReference type="EMBL" id="VSSQ01011122">
    <property type="protein sequence ID" value="MPM46052.1"/>
    <property type="molecule type" value="Genomic_DNA"/>
</dbReference>
<name>A0A644ZYY4_9ZZZZ</name>
<reference evidence="1" key="1">
    <citation type="submission" date="2019-08" db="EMBL/GenBank/DDBJ databases">
        <authorList>
            <person name="Kucharzyk K."/>
            <person name="Murdoch R.W."/>
            <person name="Higgins S."/>
            <person name="Loffler F."/>
        </authorList>
    </citation>
    <scope>NUCLEOTIDE SEQUENCE</scope>
</reference>
<gene>
    <name evidence="1" type="ORF">SDC9_92746</name>
</gene>
<accession>A0A644ZYY4</accession>